<keyword evidence="2" id="KW-1185">Reference proteome</keyword>
<protein>
    <submittedName>
        <fullName evidence="1">Uncharacterized protein</fullName>
    </submittedName>
</protein>
<name>A0A376AE92_9HYPH</name>
<evidence type="ECO:0000313" key="2">
    <source>
        <dbReference type="Proteomes" id="UP000254764"/>
    </source>
</evidence>
<gene>
    <name evidence="1" type="ORF">RHIZ70_1685</name>
</gene>
<accession>A0A376AE92</accession>
<reference evidence="2" key="1">
    <citation type="submission" date="2018-07" db="EMBL/GenBank/DDBJ databases">
        <authorList>
            <person name="Peiro R."/>
            <person name="Begona"/>
            <person name="Cbmso G."/>
            <person name="Lopez M."/>
            <person name="Gonzalez S."/>
        </authorList>
    </citation>
    <scope>NUCLEOTIDE SEQUENCE [LARGE SCALE GENOMIC DNA]</scope>
</reference>
<dbReference type="Proteomes" id="UP000254764">
    <property type="component" value="Unassembled WGS sequence"/>
</dbReference>
<dbReference type="EMBL" id="UEYP01000001">
    <property type="protein sequence ID" value="SSC65977.1"/>
    <property type="molecule type" value="Genomic_DNA"/>
</dbReference>
<organism evidence="1 2">
    <name type="scientific">Ciceribacter selenitireducens ATCC BAA-1503</name>
    <dbReference type="NCBI Taxonomy" id="1336235"/>
    <lineage>
        <taxon>Bacteria</taxon>
        <taxon>Pseudomonadati</taxon>
        <taxon>Pseudomonadota</taxon>
        <taxon>Alphaproteobacteria</taxon>
        <taxon>Hyphomicrobiales</taxon>
        <taxon>Rhizobiaceae</taxon>
        <taxon>Ciceribacter</taxon>
    </lineage>
</organism>
<sequence length="60" mass="6411">MGKGQSGFRTHFLLLQASASAGARGAFDLLCKSLPPLRNQVLVILLDPEASRLLNAMSVE</sequence>
<dbReference type="AlphaFoldDB" id="A0A376AE92"/>
<proteinExistence type="predicted"/>
<evidence type="ECO:0000313" key="1">
    <source>
        <dbReference type="EMBL" id="SSC65977.1"/>
    </source>
</evidence>